<evidence type="ECO:0000256" key="2">
    <source>
        <dbReference type="ARBA" id="ARBA00023315"/>
    </source>
</evidence>
<dbReference type="Pfam" id="PF00583">
    <property type="entry name" value="Acetyltransf_1"/>
    <property type="match status" value="1"/>
</dbReference>
<evidence type="ECO:0000313" key="4">
    <source>
        <dbReference type="EMBL" id="STW07303.1"/>
    </source>
</evidence>
<dbReference type="InterPro" id="IPR016181">
    <property type="entry name" value="Acyl_CoA_acyltransferase"/>
</dbReference>
<protein>
    <submittedName>
        <fullName evidence="4">Acyltransferase</fullName>
    </submittedName>
</protein>
<feature type="domain" description="N-acetyltransferase" evidence="3">
    <location>
        <begin position="2"/>
        <end position="147"/>
    </location>
</feature>
<proteinExistence type="predicted"/>
<dbReference type="AlphaFoldDB" id="A0A7H4P4D8"/>
<accession>A0A7H4P4D8</accession>
<dbReference type="Gene3D" id="3.40.630.30">
    <property type="match status" value="1"/>
</dbReference>
<dbReference type="Proteomes" id="UP000254571">
    <property type="component" value="Unassembled WGS sequence"/>
</dbReference>
<keyword evidence="2 4" id="KW-0012">Acyltransferase</keyword>
<dbReference type="EMBL" id="UGMX01000002">
    <property type="protein sequence ID" value="STW07303.1"/>
    <property type="molecule type" value="Genomic_DNA"/>
</dbReference>
<reference evidence="4 5" key="1">
    <citation type="submission" date="2018-06" db="EMBL/GenBank/DDBJ databases">
        <authorList>
            <consortium name="Pathogen Informatics"/>
            <person name="Doyle S."/>
        </authorList>
    </citation>
    <scope>NUCLEOTIDE SEQUENCE [LARGE SCALE GENOMIC DNA]</scope>
    <source>
        <strain evidence="4 5">NCTC9149</strain>
    </source>
</reference>
<evidence type="ECO:0000259" key="3">
    <source>
        <dbReference type="PROSITE" id="PS51186"/>
    </source>
</evidence>
<evidence type="ECO:0000313" key="5">
    <source>
        <dbReference type="Proteomes" id="UP000254571"/>
    </source>
</evidence>
<dbReference type="InterPro" id="IPR000182">
    <property type="entry name" value="GNAT_dom"/>
</dbReference>
<name>A0A7H4P4D8_9ENTR</name>
<dbReference type="PANTHER" id="PTHR43877:SF1">
    <property type="entry name" value="ACETYLTRANSFERASE"/>
    <property type="match status" value="1"/>
</dbReference>
<dbReference type="InterPro" id="IPR050832">
    <property type="entry name" value="Bact_Acetyltransf"/>
</dbReference>
<comment type="caution">
    <text evidence="4">The sequence shown here is derived from an EMBL/GenBank/DDBJ whole genome shotgun (WGS) entry which is preliminary data.</text>
</comment>
<dbReference type="SUPFAM" id="SSF55729">
    <property type="entry name" value="Acyl-CoA N-acyltransferases (Nat)"/>
    <property type="match status" value="1"/>
</dbReference>
<keyword evidence="1 4" id="KW-0808">Transferase</keyword>
<dbReference type="PROSITE" id="PS51186">
    <property type="entry name" value="GNAT"/>
    <property type="match status" value="1"/>
</dbReference>
<organism evidence="4 5">
    <name type="scientific">Klebsiella grimontii</name>
    <dbReference type="NCBI Taxonomy" id="2058152"/>
    <lineage>
        <taxon>Bacteria</taxon>
        <taxon>Pseudomonadati</taxon>
        <taxon>Pseudomonadota</taxon>
        <taxon>Gammaproteobacteria</taxon>
        <taxon>Enterobacterales</taxon>
        <taxon>Enterobacteriaceae</taxon>
        <taxon>Klebsiella/Raoultella group</taxon>
        <taxon>Klebsiella</taxon>
    </lineage>
</organism>
<evidence type="ECO:0000256" key="1">
    <source>
        <dbReference type="ARBA" id="ARBA00022679"/>
    </source>
</evidence>
<dbReference type="GO" id="GO:0016747">
    <property type="term" value="F:acyltransferase activity, transferring groups other than amino-acyl groups"/>
    <property type="evidence" value="ECO:0007669"/>
    <property type="project" value="InterPro"/>
</dbReference>
<gene>
    <name evidence="4" type="ORF">NCTC9149_03733</name>
</gene>
<dbReference type="PANTHER" id="PTHR43877">
    <property type="entry name" value="AMINOALKYLPHOSPHONATE N-ACETYLTRANSFERASE-RELATED-RELATED"/>
    <property type="match status" value="1"/>
</dbReference>
<sequence>MVTTRTAKEVDAPGLLVLFQQLGYSVDLDNLQSSLREYNPCRYALIAEVKERLSGVIVVNLIEPMHEKGRWGLISALVIDESCRGMGVGRILLAEAERIATASGCRQIELSSSERREQAHKFYQNNGYKEVRKTLFKIAYLMKARRVVKTPTRLAPVESDECAYNSRRDDWEVEWILRNTCRQR</sequence>
<dbReference type="CDD" id="cd04301">
    <property type="entry name" value="NAT_SF"/>
    <property type="match status" value="1"/>
</dbReference>